<evidence type="ECO:0000256" key="1">
    <source>
        <dbReference type="SAM" id="Coils"/>
    </source>
</evidence>
<feature type="coiled-coil region" evidence="1">
    <location>
        <begin position="68"/>
        <end position="102"/>
    </location>
</feature>
<keyword evidence="2" id="KW-0472">Membrane</keyword>
<dbReference type="RefSeq" id="WP_220102592.1">
    <property type="nucleotide sequence ID" value="NZ_JAHZSS010000002.1"/>
</dbReference>
<comment type="caution">
    <text evidence="3">The sequence shown here is derived from an EMBL/GenBank/DDBJ whole genome shotgun (WGS) entry which is preliminary data.</text>
</comment>
<keyword evidence="1" id="KW-0175">Coiled coil</keyword>
<keyword evidence="2" id="KW-1133">Transmembrane helix</keyword>
<feature type="transmembrane region" description="Helical" evidence="2">
    <location>
        <begin position="6"/>
        <end position="27"/>
    </location>
</feature>
<evidence type="ECO:0000313" key="4">
    <source>
        <dbReference type="Proteomes" id="UP001166251"/>
    </source>
</evidence>
<gene>
    <name evidence="3" type="ORF">K0504_02595</name>
</gene>
<keyword evidence="4" id="KW-1185">Reference proteome</keyword>
<name>A0ABS7EC57_9GAMM</name>
<keyword evidence="2" id="KW-0812">Transmembrane</keyword>
<evidence type="ECO:0000256" key="2">
    <source>
        <dbReference type="SAM" id="Phobius"/>
    </source>
</evidence>
<accession>A0ABS7EC57</accession>
<proteinExistence type="predicted"/>
<organism evidence="3 4">
    <name type="scientific">Neiella holothuriorum</name>
    <dbReference type="NCBI Taxonomy" id="2870530"/>
    <lineage>
        <taxon>Bacteria</taxon>
        <taxon>Pseudomonadati</taxon>
        <taxon>Pseudomonadota</taxon>
        <taxon>Gammaproteobacteria</taxon>
        <taxon>Alteromonadales</taxon>
        <taxon>Echinimonadaceae</taxon>
        <taxon>Neiella</taxon>
    </lineage>
</organism>
<reference evidence="3" key="1">
    <citation type="submission" date="2021-07" db="EMBL/GenBank/DDBJ databases">
        <title>Neiella marina sp. nov., isolated from the intestinal content of sea cucumber Apostichopus japonicus.</title>
        <authorList>
            <person name="Bai X."/>
        </authorList>
    </citation>
    <scope>NUCLEOTIDE SEQUENCE</scope>
    <source>
        <strain evidence="3">126</strain>
    </source>
</reference>
<sequence length="174" mass="19253">MSQFALIQVGYIGLFAFMLLVGGRVALAYIKADKPPENSALLVAMLFGLAITAAASGYVIVDRAVTHNQTIAKTAHTIQQELERARDERNDVIQTLHKAREQALFASSYAGNSIDQQNTQYQRAQQLTEMIELEEVRYQSELQRISEAFAAGTDNNEHTLAQLKDVPRVSTNGI</sequence>
<evidence type="ECO:0000313" key="3">
    <source>
        <dbReference type="EMBL" id="MBW8189912.1"/>
    </source>
</evidence>
<protein>
    <submittedName>
        <fullName evidence="3">Uncharacterized protein</fullName>
    </submittedName>
</protein>
<dbReference type="EMBL" id="JAHZSS010000002">
    <property type="protein sequence ID" value="MBW8189912.1"/>
    <property type="molecule type" value="Genomic_DNA"/>
</dbReference>
<feature type="transmembrane region" description="Helical" evidence="2">
    <location>
        <begin position="39"/>
        <end position="61"/>
    </location>
</feature>
<dbReference type="Proteomes" id="UP001166251">
    <property type="component" value="Unassembled WGS sequence"/>
</dbReference>